<dbReference type="Pfam" id="PF01814">
    <property type="entry name" value="Hemerythrin"/>
    <property type="match status" value="1"/>
</dbReference>
<dbReference type="PANTHER" id="PTHR35585:SF3">
    <property type="entry name" value="HEMERYTHRIN-LIKE DOMAIN-CONTAINING PROTEIN"/>
    <property type="match status" value="1"/>
</dbReference>
<feature type="domain" description="Hemerythrin-like" evidence="1">
    <location>
        <begin position="75"/>
        <end position="191"/>
    </location>
</feature>
<comment type="caution">
    <text evidence="2">The sequence shown here is derived from an EMBL/GenBank/DDBJ whole genome shotgun (WGS) entry which is preliminary data.</text>
</comment>
<dbReference type="InterPro" id="IPR012312">
    <property type="entry name" value="Hemerythrin-like"/>
</dbReference>
<dbReference type="RefSeq" id="XP_056484329.1">
    <property type="nucleotide sequence ID" value="XM_056633709.1"/>
</dbReference>
<sequence length="264" mass="29684">MYKHIASIRHSSLPIACRTSIAIPPRTTIATLGPGKDYTPSRSPSIRPLIKLNTICPTPRRFTAESAAPSGDGRILTAIKQEHRELEADVDAILNSSSPDEQTRYQNQFTWELARHMIGEELIVYPALIKYVKNGQVIADEGRAEHQDIKEQLKMFQGLRSTDPRFIPTLRALMGDLENHIRKEEDQDFARLEATISKEDSEALTRSLNQTKMFLPSRSHPLAPTKPPFETAVGLLTAPVDMVADMFRKWPRERKGNVSASSSR</sequence>
<organism evidence="2 3">
    <name type="scientific">Penicillium cosmopolitanum</name>
    <dbReference type="NCBI Taxonomy" id="1131564"/>
    <lineage>
        <taxon>Eukaryota</taxon>
        <taxon>Fungi</taxon>
        <taxon>Dikarya</taxon>
        <taxon>Ascomycota</taxon>
        <taxon>Pezizomycotina</taxon>
        <taxon>Eurotiomycetes</taxon>
        <taxon>Eurotiomycetidae</taxon>
        <taxon>Eurotiales</taxon>
        <taxon>Aspergillaceae</taxon>
        <taxon>Penicillium</taxon>
    </lineage>
</organism>
<dbReference type="AlphaFoldDB" id="A0A9W9VNS7"/>
<accession>A0A9W9VNS7</accession>
<proteinExistence type="predicted"/>
<reference evidence="2" key="2">
    <citation type="journal article" date="2023" name="IMA Fungus">
        <title>Comparative genomic study of the Penicillium genus elucidates a diverse pangenome and 15 lateral gene transfer events.</title>
        <authorList>
            <person name="Petersen C."/>
            <person name="Sorensen T."/>
            <person name="Nielsen M.R."/>
            <person name="Sondergaard T.E."/>
            <person name="Sorensen J.L."/>
            <person name="Fitzpatrick D.A."/>
            <person name="Frisvad J.C."/>
            <person name="Nielsen K.L."/>
        </authorList>
    </citation>
    <scope>NUCLEOTIDE SEQUENCE</scope>
    <source>
        <strain evidence="2">IBT 29677</strain>
    </source>
</reference>
<dbReference type="Gene3D" id="1.20.120.520">
    <property type="entry name" value="nmb1532 protein domain like"/>
    <property type="match status" value="1"/>
</dbReference>
<evidence type="ECO:0000259" key="1">
    <source>
        <dbReference type="Pfam" id="PF01814"/>
    </source>
</evidence>
<name>A0A9W9VNS7_9EURO</name>
<evidence type="ECO:0000313" key="3">
    <source>
        <dbReference type="Proteomes" id="UP001147747"/>
    </source>
</evidence>
<gene>
    <name evidence="2" type="ORF">N7509_009072</name>
</gene>
<protein>
    <recommendedName>
        <fullName evidence="1">Hemerythrin-like domain-containing protein</fullName>
    </recommendedName>
</protein>
<dbReference type="PANTHER" id="PTHR35585">
    <property type="entry name" value="HHE DOMAIN PROTEIN (AFU_ORTHOLOGUE AFUA_4G00730)"/>
    <property type="match status" value="1"/>
</dbReference>
<dbReference type="GeneID" id="81372689"/>
<dbReference type="OrthoDB" id="9983919at2759"/>
<dbReference type="Proteomes" id="UP001147747">
    <property type="component" value="Unassembled WGS sequence"/>
</dbReference>
<reference evidence="2" key="1">
    <citation type="submission" date="2022-12" db="EMBL/GenBank/DDBJ databases">
        <authorList>
            <person name="Petersen C."/>
        </authorList>
    </citation>
    <scope>NUCLEOTIDE SEQUENCE</scope>
    <source>
        <strain evidence="2">IBT 29677</strain>
    </source>
</reference>
<keyword evidence="3" id="KW-1185">Reference proteome</keyword>
<dbReference type="EMBL" id="JAPZBU010000009">
    <property type="protein sequence ID" value="KAJ5386531.1"/>
    <property type="molecule type" value="Genomic_DNA"/>
</dbReference>
<evidence type="ECO:0000313" key="2">
    <source>
        <dbReference type="EMBL" id="KAJ5386531.1"/>
    </source>
</evidence>
<dbReference type="CDD" id="cd12108">
    <property type="entry name" value="Hr-like"/>
    <property type="match status" value="1"/>
</dbReference>